<evidence type="ECO:0000313" key="2">
    <source>
        <dbReference type="EMBL" id="MBP0725940.1"/>
    </source>
</evidence>
<feature type="transmembrane region" description="Helical" evidence="1">
    <location>
        <begin position="55"/>
        <end position="73"/>
    </location>
</feature>
<keyword evidence="3" id="KW-1185">Reference proteome</keyword>
<comment type="caution">
    <text evidence="2">The sequence shown here is derived from an EMBL/GenBank/DDBJ whole genome shotgun (WGS) entry which is preliminary data.</text>
</comment>
<dbReference type="Proteomes" id="UP000682134">
    <property type="component" value="Unassembled WGS sequence"/>
</dbReference>
<dbReference type="EMBL" id="JAGIYQ010000007">
    <property type="protein sequence ID" value="MBP0725940.1"/>
    <property type="molecule type" value="Genomic_DNA"/>
</dbReference>
<keyword evidence="1" id="KW-0472">Membrane</keyword>
<dbReference type="RefSeq" id="WP_209406022.1">
    <property type="nucleotide sequence ID" value="NZ_JAGIYQ010000007.1"/>
</dbReference>
<evidence type="ECO:0000256" key="1">
    <source>
        <dbReference type="SAM" id="Phobius"/>
    </source>
</evidence>
<accession>A0A940NQJ1</accession>
<gene>
    <name evidence="2" type="ORF">J5Y03_12235</name>
</gene>
<organism evidence="2 3">
    <name type="scientific">Gottfriedia endophytica</name>
    <dbReference type="NCBI Taxonomy" id="2820819"/>
    <lineage>
        <taxon>Bacteria</taxon>
        <taxon>Bacillati</taxon>
        <taxon>Bacillota</taxon>
        <taxon>Bacilli</taxon>
        <taxon>Bacillales</taxon>
        <taxon>Bacillaceae</taxon>
        <taxon>Gottfriedia</taxon>
    </lineage>
</organism>
<sequence length="143" mass="16498">MIIILANIFQLVGAILLVYMVIVRSVEDYRKMIVIITPVKGEIPAKLKELYIETWFFRVGLIFVTIGYGLALFNIDVAYLSKLNGIIKIIVLLLLIFFLLIIGLILVRKCSDNEFKKKAKPYNPEDSNYKPQLGEIWFNDKNE</sequence>
<proteinExistence type="predicted"/>
<reference evidence="2" key="1">
    <citation type="submission" date="2021-04" db="EMBL/GenBank/DDBJ databases">
        <title>Genome seq and assembly of Bacillus sp.</title>
        <authorList>
            <person name="Chhetri G."/>
        </authorList>
    </citation>
    <scope>NUCLEOTIDE SEQUENCE</scope>
    <source>
        <strain evidence="2">RG28</strain>
    </source>
</reference>
<name>A0A940NQJ1_9BACI</name>
<dbReference type="AlphaFoldDB" id="A0A940NQJ1"/>
<keyword evidence="1" id="KW-0812">Transmembrane</keyword>
<keyword evidence="1" id="KW-1133">Transmembrane helix</keyword>
<evidence type="ECO:0000313" key="3">
    <source>
        <dbReference type="Proteomes" id="UP000682134"/>
    </source>
</evidence>
<feature type="transmembrane region" description="Helical" evidence="1">
    <location>
        <begin position="6"/>
        <end position="23"/>
    </location>
</feature>
<protein>
    <submittedName>
        <fullName evidence="2">Uncharacterized protein</fullName>
    </submittedName>
</protein>
<feature type="transmembrane region" description="Helical" evidence="1">
    <location>
        <begin position="85"/>
        <end position="107"/>
    </location>
</feature>